<dbReference type="RefSeq" id="XP_025354469.1">
    <property type="nucleotide sequence ID" value="XM_025499224.1"/>
</dbReference>
<reference evidence="3 4" key="1">
    <citation type="journal article" date="2018" name="Mol. Biol. Evol.">
        <title>Broad Genomic Sampling Reveals a Smut Pathogenic Ancestry of the Fungal Clade Ustilaginomycotina.</title>
        <authorList>
            <person name="Kijpornyongpan T."/>
            <person name="Mondo S.J."/>
            <person name="Barry K."/>
            <person name="Sandor L."/>
            <person name="Lee J."/>
            <person name="Lipzen A."/>
            <person name="Pangilinan J."/>
            <person name="LaButti K."/>
            <person name="Hainaut M."/>
            <person name="Henrissat B."/>
            <person name="Grigoriev I.V."/>
            <person name="Spatafora J.W."/>
            <person name="Aime M.C."/>
        </authorList>
    </citation>
    <scope>NUCLEOTIDE SEQUENCE [LARGE SCALE GENOMIC DNA]</scope>
    <source>
        <strain evidence="3 4">MCA 3882</strain>
    </source>
</reference>
<feature type="transmembrane region" description="Helical" evidence="2">
    <location>
        <begin position="418"/>
        <end position="442"/>
    </location>
</feature>
<feature type="region of interest" description="Disordered" evidence="1">
    <location>
        <begin position="88"/>
        <end position="152"/>
    </location>
</feature>
<feature type="transmembrane region" description="Helical" evidence="2">
    <location>
        <begin position="295"/>
        <end position="318"/>
    </location>
</feature>
<gene>
    <name evidence="3" type="ORF">FA14DRAFT_161664</name>
</gene>
<evidence type="ECO:0000313" key="4">
    <source>
        <dbReference type="Proteomes" id="UP000245771"/>
    </source>
</evidence>
<organism evidence="3 4">
    <name type="scientific">Meira miltonrushii</name>
    <dbReference type="NCBI Taxonomy" id="1280837"/>
    <lineage>
        <taxon>Eukaryota</taxon>
        <taxon>Fungi</taxon>
        <taxon>Dikarya</taxon>
        <taxon>Basidiomycota</taxon>
        <taxon>Ustilaginomycotina</taxon>
        <taxon>Exobasidiomycetes</taxon>
        <taxon>Exobasidiales</taxon>
        <taxon>Brachybasidiaceae</taxon>
        <taxon>Meira</taxon>
    </lineage>
</organism>
<evidence type="ECO:0000313" key="3">
    <source>
        <dbReference type="EMBL" id="PWN34167.1"/>
    </source>
</evidence>
<evidence type="ECO:0000256" key="1">
    <source>
        <dbReference type="SAM" id="MobiDB-lite"/>
    </source>
</evidence>
<feature type="transmembrane region" description="Helical" evidence="2">
    <location>
        <begin position="325"/>
        <end position="346"/>
    </location>
</feature>
<feature type="transmembrane region" description="Helical" evidence="2">
    <location>
        <begin position="253"/>
        <end position="275"/>
    </location>
</feature>
<protein>
    <recommendedName>
        <fullName evidence="5">Tetraspanin Tsp2</fullName>
    </recommendedName>
</protein>
<feature type="region of interest" description="Disordered" evidence="1">
    <location>
        <begin position="1"/>
        <end position="54"/>
    </location>
</feature>
<dbReference type="GeneID" id="37021005"/>
<feature type="region of interest" description="Disordered" evidence="1">
    <location>
        <begin position="189"/>
        <end position="227"/>
    </location>
</feature>
<dbReference type="EMBL" id="KZ819604">
    <property type="protein sequence ID" value="PWN34167.1"/>
    <property type="molecule type" value="Genomic_DNA"/>
</dbReference>
<feature type="compositionally biased region" description="Polar residues" evidence="1">
    <location>
        <begin position="199"/>
        <end position="216"/>
    </location>
</feature>
<keyword evidence="2" id="KW-1133">Transmembrane helix</keyword>
<keyword evidence="2" id="KW-0472">Membrane</keyword>
<feature type="compositionally biased region" description="Low complexity" evidence="1">
    <location>
        <begin position="1"/>
        <end position="24"/>
    </location>
</feature>
<keyword evidence="4" id="KW-1185">Reference proteome</keyword>
<sequence length="513" mass="56077">MPLFSSSSSPKLNSGPSSPSMFSSKSKRDSAADQSGKRSSHHDGIGTSGMMGTSNSLAEYYIPDKLVSSPTAWGAEARKQSRLAVGGFGAAAGRSSRNANKISKTDSMQSLPANDRQRPGSSSALASALELNGSRPDNSMPRARKWGAGRHAWGPNGGGHAALGAGGYESDEGVEIDYIRDSSSLHDKGKFQVKPTRGYDSSSSIPQVSTLRQNQYSDENSSSDASSRRGLFSRFFGMNVPSVQRGKWNKFKWILFAANFVLTCYTIAGFIAIMLAWSNFFPNSSALLIVNRTELILGTIAMCLCIITAIIGWTGILLNNRAFLSVYALMLWISFAFILAPGYIAYKRRTFNLAGKMNHLWSRELTLTGRRMIQTVLKCCGYYSPFIEAAADGNRCYARSELPGCKGPLIEFEREALLNIYAVAFSLVPAHLACVVITMLCANHVTYRFGKGITPARYRVDDQTIKKAYRKSVLDEGTVNSRSHLLLVDQTPLDQPRPPFWHDVSSKSVSKSK</sequence>
<name>A0A316V9A6_9BASI</name>
<dbReference type="OrthoDB" id="2156690at2759"/>
<accession>A0A316V9A6</accession>
<evidence type="ECO:0000256" key="2">
    <source>
        <dbReference type="SAM" id="Phobius"/>
    </source>
</evidence>
<evidence type="ECO:0008006" key="5">
    <source>
        <dbReference type="Google" id="ProtNLM"/>
    </source>
</evidence>
<keyword evidence="2" id="KW-0812">Transmembrane</keyword>
<dbReference type="STRING" id="1280837.A0A316V9A6"/>
<dbReference type="AlphaFoldDB" id="A0A316V9A6"/>
<proteinExistence type="predicted"/>
<dbReference type="InParanoid" id="A0A316V9A6"/>
<dbReference type="Proteomes" id="UP000245771">
    <property type="component" value="Unassembled WGS sequence"/>
</dbReference>
<feature type="compositionally biased region" description="Low complexity" evidence="1">
    <location>
        <begin position="121"/>
        <end position="131"/>
    </location>
</feature>
<feature type="compositionally biased region" description="Polar residues" evidence="1">
    <location>
        <begin position="95"/>
        <end position="112"/>
    </location>
</feature>